<gene>
    <name evidence="8" type="ORF">SADUNF_Sadunf06G0161100</name>
</gene>
<keyword evidence="7" id="KW-0472">Membrane</keyword>
<keyword evidence="3" id="KW-0203">Cytokinin biosynthesis</keyword>
<dbReference type="OrthoDB" id="414463at2759"/>
<proteinExistence type="inferred from homology"/>
<evidence type="ECO:0000256" key="4">
    <source>
        <dbReference type="ARBA" id="ARBA00024884"/>
    </source>
</evidence>
<evidence type="ECO:0000256" key="5">
    <source>
        <dbReference type="ARBA" id="ARBA00047718"/>
    </source>
</evidence>
<organism evidence="8 9">
    <name type="scientific">Salix dunnii</name>
    <dbReference type="NCBI Taxonomy" id="1413687"/>
    <lineage>
        <taxon>Eukaryota</taxon>
        <taxon>Viridiplantae</taxon>
        <taxon>Streptophyta</taxon>
        <taxon>Embryophyta</taxon>
        <taxon>Tracheophyta</taxon>
        <taxon>Spermatophyta</taxon>
        <taxon>Magnoliopsida</taxon>
        <taxon>eudicotyledons</taxon>
        <taxon>Gunneridae</taxon>
        <taxon>Pentapetalae</taxon>
        <taxon>rosids</taxon>
        <taxon>fabids</taxon>
        <taxon>Malpighiales</taxon>
        <taxon>Salicaceae</taxon>
        <taxon>Saliceae</taxon>
        <taxon>Salix</taxon>
    </lineage>
</organism>
<dbReference type="InterPro" id="IPR005269">
    <property type="entry name" value="LOG"/>
</dbReference>
<reference evidence="8 9" key="1">
    <citation type="submission" date="2020-10" db="EMBL/GenBank/DDBJ databases">
        <title>Plant Genome Project.</title>
        <authorList>
            <person name="Zhang R.-G."/>
        </authorList>
    </citation>
    <scope>NUCLEOTIDE SEQUENCE [LARGE SCALE GENOMIC DNA]</scope>
    <source>
        <strain evidence="8">FAFU-HL-1</strain>
        <tissue evidence="8">Leaf</tissue>
    </source>
</reference>
<dbReference type="InterPro" id="IPR031100">
    <property type="entry name" value="LOG_fam"/>
</dbReference>
<dbReference type="PANTHER" id="PTHR31223:SF70">
    <property type="entry name" value="LOG FAMILY PROTEIN YJL055W"/>
    <property type="match status" value="1"/>
</dbReference>
<evidence type="ECO:0000256" key="3">
    <source>
        <dbReference type="ARBA" id="ARBA00022712"/>
    </source>
</evidence>
<feature type="transmembrane region" description="Helical" evidence="7">
    <location>
        <begin position="128"/>
        <end position="146"/>
    </location>
</feature>
<dbReference type="PANTHER" id="PTHR31223">
    <property type="entry name" value="LOG FAMILY PROTEIN YJL055W"/>
    <property type="match status" value="1"/>
</dbReference>
<keyword evidence="7" id="KW-1133">Transmembrane helix</keyword>
<comment type="similarity">
    <text evidence="1">Belongs to the LOG family.</text>
</comment>
<dbReference type="NCBIfam" id="TIGR00730">
    <property type="entry name" value="Rossman fold protein, TIGR00730 family"/>
    <property type="match status" value="1"/>
</dbReference>
<sequence length="329" mass="36668">MFTLISFPTLSFSKQTIIEREKARVQRERGREMEGTESKFKRICVFCGSSSGKKASYQEAAVELAKELVERRIDLVYGGGSVGLMGLVSQAVHDGGRHVLGLVSLSLSRLDLYIFECQVKEVCFTRQASFFLFIIVTFPFVIGLFSSCRVIPRSLMPIEVTGEPVGEVRAVSDMHQRKAEMARQADAFIALPGGYGTLEELLEVITWAQLNIHHKPCSQSRESIEALISWPGLGLMVMRVDVYGSMLLVPAHSLPVGLLNVDGYYNSLLSFIDKAVDEGFISPAARRIIVSASTAKQLFRQLEDYVPEHDEITAKLVWEKVDRLSCLPE</sequence>
<dbReference type="Gene3D" id="3.40.50.450">
    <property type="match status" value="2"/>
</dbReference>
<name>A0A835K9N2_9ROSI</name>
<dbReference type="AlphaFoldDB" id="A0A835K9N2"/>
<dbReference type="GO" id="GO:0005829">
    <property type="term" value="C:cytosol"/>
    <property type="evidence" value="ECO:0007669"/>
    <property type="project" value="TreeGrafter"/>
</dbReference>
<evidence type="ECO:0000256" key="6">
    <source>
        <dbReference type="ARBA" id="ARBA00049153"/>
    </source>
</evidence>
<keyword evidence="7" id="KW-0812">Transmembrane</keyword>
<evidence type="ECO:0000313" key="9">
    <source>
        <dbReference type="Proteomes" id="UP000657918"/>
    </source>
</evidence>
<dbReference type="EC" id="3.2.2.n1" evidence="2"/>
<dbReference type="GO" id="GO:0009691">
    <property type="term" value="P:cytokinin biosynthetic process"/>
    <property type="evidence" value="ECO:0007669"/>
    <property type="project" value="UniProtKB-KW"/>
</dbReference>
<comment type="catalytic activity">
    <reaction evidence="6">
        <text>9-ribosyl-trans-zeatin 5'-phosphate + H2O = trans-zeatin + D-ribose 5-phosphate</text>
        <dbReference type="Rhea" id="RHEA:48564"/>
        <dbReference type="ChEBI" id="CHEBI:15377"/>
        <dbReference type="ChEBI" id="CHEBI:16522"/>
        <dbReference type="ChEBI" id="CHEBI:78346"/>
        <dbReference type="ChEBI" id="CHEBI:87947"/>
        <dbReference type="EC" id="3.2.2.n1"/>
    </reaction>
</comment>
<dbReference type="Proteomes" id="UP000657918">
    <property type="component" value="Unassembled WGS sequence"/>
</dbReference>
<accession>A0A835K9N2</accession>
<dbReference type="GO" id="GO:0016799">
    <property type="term" value="F:hydrolase activity, hydrolyzing N-glycosyl compounds"/>
    <property type="evidence" value="ECO:0007669"/>
    <property type="project" value="TreeGrafter"/>
</dbReference>
<comment type="function">
    <text evidence="4">Cytokinin-activating enzyme working in the direct activation pathway. Phosphoribohydrolase that converts inactive cytokinin nucleotides to the biologically active free-base forms.</text>
</comment>
<comment type="catalytic activity">
    <reaction evidence="5">
        <text>N(6)-(dimethylallyl)adenosine 5'-phosphate + H2O = N(6)-dimethylallyladenine + D-ribose 5-phosphate</text>
        <dbReference type="Rhea" id="RHEA:48560"/>
        <dbReference type="ChEBI" id="CHEBI:15377"/>
        <dbReference type="ChEBI" id="CHEBI:17660"/>
        <dbReference type="ChEBI" id="CHEBI:57526"/>
        <dbReference type="ChEBI" id="CHEBI:78346"/>
        <dbReference type="EC" id="3.2.2.n1"/>
    </reaction>
</comment>
<evidence type="ECO:0000256" key="1">
    <source>
        <dbReference type="ARBA" id="ARBA00006763"/>
    </source>
</evidence>
<evidence type="ECO:0000256" key="2">
    <source>
        <dbReference type="ARBA" id="ARBA00012205"/>
    </source>
</evidence>
<comment type="caution">
    <text evidence="8">The sequence shown here is derived from an EMBL/GenBank/DDBJ whole genome shotgun (WGS) entry which is preliminary data.</text>
</comment>
<evidence type="ECO:0000256" key="7">
    <source>
        <dbReference type="SAM" id="Phobius"/>
    </source>
</evidence>
<dbReference type="GO" id="GO:0005634">
    <property type="term" value="C:nucleus"/>
    <property type="evidence" value="ECO:0007669"/>
    <property type="project" value="UniProtKB-ARBA"/>
</dbReference>
<dbReference type="Pfam" id="PF03641">
    <property type="entry name" value="Lysine_decarbox"/>
    <property type="match status" value="2"/>
</dbReference>
<evidence type="ECO:0000313" key="8">
    <source>
        <dbReference type="EMBL" id="KAF9680819.1"/>
    </source>
</evidence>
<keyword evidence="9" id="KW-1185">Reference proteome</keyword>
<dbReference type="EMBL" id="JADGMS010000006">
    <property type="protein sequence ID" value="KAF9680819.1"/>
    <property type="molecule type" value="Genomic_DNA"/>
</dbReference>
<dbReference type="SUPFAM" id="SSF102405">
    <property type="entry name" value="MCP/YpsA-like"/>
    <property type="match status" value="1"/>
</dbReference>
<protein>
    <recommendedName>
        <fullName evidence="2">cytokinin riboside 5'-monophosphate phosphoribohydrolase</fullName>
        <ecNumber evidence="2">3.2.2.n1</ecNumber>
    </recommendedName>
</protein>